<feature type="signal peptide" evidence="3">
    <location>
        <begin position="1"/>
        <end position="27"/>
    </location>
</feature>
<dbReference type="EC" id="3.4.16.4" evidence="4"/>
<dbReference type="Gene3D" id="3.40.710.10">
    <property type="entry name" value="DD-peptidase/beta-lactamase superfamily"/>
    <property type="match status" value="2"/>
</dbReference>
<dbReference type="KEGG" id="mcad:Pan265_11750"/>
<sequence precursor="true">MTLTRATPLRWLLIALLVFLTAAPVGADLADLGRQIETTINRIDQQGILAAARVVDLRTGEVIFEQNETTAVKPASNLKLFITAAALDKLGPEVTFDTHLYLDGDDLIVVGSGDPAFGDLSTMQRQGKTMLATFDAWAAVLKDRGVTRIAGDLMYDDTALGDEWLCPSWPASNLLHWYGAPSSGLNLNNNCIDILIEPIDNNMGRVSYIPDAEMITVHNRTGGDKPLSVVKVAGKHEYIVSGKITRRRTFYKPVDDPGLFFAQALKAHLARLGIVVEGEIRRLESRRKLRLTDPPLAVHSSAMEDVLRRINSNSQNMMADSLIRIAFATRNTNYRSAGNALLTYARERGFQALEPMRIVDGSGLSHDNRVSTKALSELLTRMSHHKDFDHYYASLSVAGESGSLRNRMKEAEGNIRGKTGSISGVRSSSGYIDTPDGRRIVYAFVFNNLVGANHTRAIETMDATCMLIYGWEQW</sequence>
<dbReference type="GO" id="GO:0000270">
    <property type="term" value="P:peptidoglycan metabolic process"/>
    <property type="evidence" value="ECO:0007669"/>
    <property type="project" value="TreeGrafter"/>
</dbReference>
<dbReference type="PANTHER" id="PTHR30023:SF0">
    <property type="entry name" value="PENICILLIN-SENSITIVE CARBOXYPEPTIDASE A"/>
    <property type="match status" value="1"/>
</dbReference>
<dbReference type="Proteomes" id="UP000320386">
    <property type="component" value="Chromosome"/>
</dbReference>
<feature type="chain" id="PRO_5021840762" evidence="3">
    <location>
        <begin position="28"/>
        <end position="474"/>
    </location>
</feature>
<keyword evidence="3" id="KW-0732">Signal</keyword>
<keyword evidence="4" id="KW-0121">Carboxypeptidase</keyword>
<dbReference type="NCBIfam" id="TIGR00666">
    <property type="entry name" value="PBP4"/>
    <property type="match status" value="1"/>
</dbReference>
<dbReference type="AlphaFoldDB" id="A0A518BWG9"/>
<proteinExistence type="inferred from homology"/>
<dbReference type="Gene3D" id="3.50.80.20">
    <property type="entry name" value="D-Ala-D-Ala carboxypeptidase C, peptidase S13"/>
    <property type="match status" value="1"/>
</dbReference>
<evidence type="ECO:0000313" key="5">
    <source>
        <dbReference type="Proteomes" id="UP000320386"/>
    </source>
</evidence>
<reference evidence="4 5" key="1">
    <citation type="submission" date="2019-02" db="EMBL/GenBank/DDBJ databases">
        <title>Deep-cultivation of Planctomycetes and their phenomic and genomic characterization uncovers novel biology.</title>
        <authorList>
            <person name="Wiegand S."/>
            <person name="Jogler M."/>
            <person name="Boedeker C."/>
            <person name="Pinto D."/>
            <person name="Vollmers J."/>
            <person name="Rivas-Marin E."/>
            <person name="Kohn T."/>
            <person name="Peeters S.H."/>
            <person name="Heuer A."/>
            <person name="Rast P."/>
            <person name="Oberbeckmann S."/>
            <person name="Bunk B."/>
            <person name="Jeske O."/>
            <person name="Meyerdierks A."/>
            <person name="Storesund J.E."/>
            <person name="Kallscheuer N."/>
            <person name="Luecker S."/>
            <person name="Lage O.M."/>
            <person name="Pohl T."/>
            <person name="Merkel B.J."/>
            <person name="Hornburger P."/>
            <person name="Mueller R.-W."/>
            <person name="Bruemmer F."/>
            <person name="Labrenz M."/>
            <person name="Spormann A.M."/>
            <person name="Op den Camp H."/>
            <person name="Overmann J."/>
            <person name="Amann R."/>
            <person name="Jetten M.S.M."/>
            <person name="Mascher T."/>
            <person name="Medema M.H."/>
            <person name="Devos D.P."/>
            <person name="Kaster A.-K."/>
            <person name="Ovreas L."/>
            <person name="Rohde M."/>
            <person name="Galperin M.Y."/>
            <person name="Jogler C."/>
        </authorList>
    </citation>
    <scope>NUCLEOTIDE SEQUENCE [LARGE SCALE GENOMIC DNA]</scope>
    <source>
        <strain evidence="4 5">Pan265</strain>
    </source>
</reference>
<dbReference type="GO" id="GO:0006508">
    <property type="term" value="P:proteolysis"/>
    <property type="evidence" value="ECO:0007669"/>
    <property type="project" value="InterPro"/>
</dbReference>
<keyword evidence="5" id="KW-1185">Reference proteome</keyword>
<evidence type="ECO:0000313" key="4">
    <source>
        <dbReference type="EMBL" id="QDU71326.1"/>
    </source>
</evidence>
<dbReference type="PANTHER" id="PTHR30023">
    <property type="entry name" value="D-ALANYL-D-ALANINE CARBOXYPEPTIDASE"/>
    <property type="match status" value="1"/>
</dbReference>
<dbReference type="GO" id="GO:0009002">
    <property type="term" value="F:serine-type D-Ala-D-Ala carboxypeptidase activity"/>
    <property type="evidence" value="ECO:0007669"/>
    <property type="project" value="UniProtKB-EC"/>
</dbReference>
<dbReference type="EMBL" id="CP036280">
    <property type="protein sequence ID" value="QDU71326.1"/>
    <property type="molecule type" value="Genomic_DNA"/>
</dbReference>
<accession>A0A518BWG9</accession>
<dbReference type="InterPro" id="IPR012338">
    <property type="entry name" value="Beta-lactam/transpept-like"/>
</dbReference>
<protein>
    <submittedName>
        <fullName evidence="4">D-alanyl-D-alanine carboxypeptidase DacC</fullName>
        <ecNumber evidence="4">3.4.16.4</ecNumber>
    </submittedName>
</protein>
<evidence type="ECO:0000256" key="1">
    <source>
        <dbReference type="ARBA" id="ARBA00006096"/>
    </source>
</evidence>
<dbReference type="SUPFAM" id="SSF56601">
    <property type="entry name" value="beta-lactamase/transpeptidase-like"/>
    <property type="match status" value="1"/>
</dbReference>
<dbReference type="RefSeq" id="WP_145445480.1">
    <property type="nucleotide sequence ID" value="NZ_CP036280.1"/>
</dbReference>
<gene>
    <name evidence="4" type="primary">dacC</name>
    <name evidence="4" type="ORF">Pan265_11750</name>
</gene>
<dbReference type="Pfam" id="PF02113">
    <property type="entry name" value="Peptidase_S13"/>
    <property type="match status" value="1"/>
</dbReference>
<organism evidence="4 5">
    <name type="scientific">Mucisphaera calidilacus</name>
    <dbReference type="NCBI Taxonomy" id="2527982"/>
    <lineage>
        <taxon>Bacteria</taxon>
        <taxon>Pseudomonadati</taxon>
        <taxon>Planctomycetota</taxon>
        <taxon>Phycisphaerae</taxon>
        <taxon>Phycisphaerales</taxon>
        <taxon>Phycisphaeraceae</taxon>
        <taxon>Mucisphaera</taxon>
    </lineage>
</organism>
<dbReference type="PRINTS" id="PR00922">
    <property type="entry name" value="DADACBPTASE3"/>
</dbReference>
<evidence type="ECO:0000256" key="2">
    <source>
        <dbReference type="ARBA" id="ARBA00022801"/>
    </source>
</evidence>
<evidence type="ECO:0000256" key="3">
    <source>
        <dbReference type="SAM" id="SignalP"/>
    </source>
</evidence>
<dbReference type="InterPro" id="IPR000667">
    <property type="entry name" value="Peptidase_S13"/>
</dbReference>
<keyword evidence="2 4" id="KW-0378">Hydrolase</keyword>
<dbReference type="OrthoDB" id="9802627at2"/>
<keyword evidence="4" id="KW-0645">Protease</keyword>
<name>A0A518BWG9_9BACT</name>
<comment type="similarity">
    <text evidence="1">Belongs to the peptidase S13 family.</text>
</comment>